<evidence type="ECO:0000256" key="3">
    <source>
        <dbReference type="ARBA" id="ARBA00023242"/>
    </source>
</evidence>
<dbReference type="EMBL" id="QGMF01000488">
    <property type="protein sequence ID" value="TVY15530.1"/>
    <property type="molecule type" value="Genomic_DNA"/>
</dbReference>
<keyword evidence="5" id="KW-1133">Transmembrane helix</keyword>
<proteinExistence type="inferred from homology"/>
<dbReference type="GO" id="GO:0017056">
    <property type="term" value="F:structural constituent of nuclear pore"/>
    <property type="evidence" value="ECO:0007669"/>
    <property type="project" value="InterPro"/>
</dbReference>
<dbReference type="InterPro" id="IPR007231">
    <property type="entry name" value="Nucleoporin_int_Nup93/Nic96"/>
</dbReference>
<keyword evidence="5" id="KW-0472">Membrane</keyword>
<accession>A0A8T9B695</accession>
<comment type="subcellular location">
    <subcellularLocation>
        <location evidence="1">Nucleus envelope</location>
    </subcellularLocation>
</comment>
<comment type="caution">
    <text evidence="6">The sequence shown here is derived from an EMBL/GenBank/DDBJ whole genome shotgun (WGS) entry which is preliminary data.</text>
</comment>
<feature type="compositionally biased region" description="Low complexity" evidence="4">
    <location>
        <begin position="322"/>
        <end position="331"/>
    </location>
</feature>
<dbReference type="GO" id="GO:0005643">
    <property type="term" value="C:nuclear pore"/>
    <property type="evidence" value="ECO:0007669"/>
    <property type="project" value="InterPro"/>
</dbReference>
<gene>
    <name evidence="6" type="primary">NIC96</name>
    <name evidence="6" type="ORF">LARI1_G005484</name>
</gene>
<organism evidence="6 7">
    <name type="scientific">Lachnellula arida</name>
    <dbReference type="NCBI Taxonomy" id="1316785"/>
    <lineage>
        <taxon>Eukaryota</taxon>
        <taxon>Fungi</taxon>
        <taxon>Dikarya</taxon>
        <taxon>Ascomycota</taxon>
        <taxon>Pezizomycotina</taxon>
        <taxon>Leotiomycetes</taxon>
        <taxon>Helotiales</taxon>
        <taxon>Lachnaceae</taxon>
        <taxon>Lachnellula</taxon>
    </lineage>
</organism>
<evidence type="ECO:0000256" key="4">
    <source>
        <dbReference type="SAM" id="MobiDB-lite"/>
    </source>
</evidence>
<name>A0A8T9B695_9HELO</name>
<evidence type="ECO:0000256" key="1">
    <source>
        <dbReference type="ARBA" id="ARBA00004259"/>
    </source>
</evidence>
<dbReference type="Proteomes" id="UP000469559">
    <property type="component" value="Unassembled WGS sequence"/>
</dbReference>
<evidence type="ECO:0000256" key="5">
    <source>
        <dbReference type="SAM" id="Phobius"/>
    </source>
</evidence>
<keyword evidence="7" id="KW-1185">Reference proteome</keyword>
<feature type="non-terminal residue" evidence="6">
    <location>
        <position position="1125"/>
    </location>
</feature>
<reference evidence="6 7" key="1">
    <citation type="submission" date="2018-05" db="EMBL/GenBank/DDBJ databases">
        <title>Whole genome sequencing for identification of molecular markers to develop diagnostic detection tools for the regulated plant pathogen Lachnellula willkommii.</title>
        <authorList>
            <person name="Giroux E."/>
            <person name="Bilodeau G."/>
        </authorList>
    </citation>
    <scope>NUCLEOTIDE SEQUENCE [LARGE SCALE GENOMIC DNA]</scope>
    <source>
        <strain evidence="6 7">CBS 203.66</strain>
    </source>
</reference>
<evidence type="ECO:0000313" key="6">
    <source>
        <dbReference type="EMBL" id="TVY15530.1"/>
    </source>
</evidence>
<feature type="region of interest" description="Disordered" evidence="4">
    <location>
        <begin position="316"/>
        <end position="364"/>
    </location>
</feature>
<keyword evidence="3" id="KW-0539">Nucleus</keyword>
<dbReference type="OrthoDB" id="203824at2759"/>
<dbReference type="PANTHER" id="PTHR11225:SF4">
    <property type="entry name" value="NUCLEAR PORE COMPLEX PROTEIN NUP93"/>
    <property type="match status" value="1"/>
</dbReference>
<dbReference type="PANTHER" id="PTHR11225">
    <property type="entry name" value="NUCLEAR PORE COMPLEX PROTEIN NUP93 NUCLEOPORIN NUP93 DEAD EYE PROTEIN"/>
    <property type="match status" value="1"/>
</dbReference>
<dbReference type="Pfam" id="PF04097">
    <property type="entry name" value="Nic96"/>
    <property type="match status" value="1"/>
</dbReference>
<protein>
    <submittedName>
        <fullName evidence="6">Nucleoporin</fullName>
    </submittedName>
</protein>
<dbReference type="GO" id="GO:0006606">
    <property type="term" value="P:protein import into nucleus"/>
    <property type="evidence" value="ECO:0007669"/>
    <property type="project" value="TreeGrafter"/>
</dbReference>
<keyword evidence="5" id="KW-0812">Transmembrane</keyword>
<feature type="transmembrane region" description="Helical" evidence="5">
    <location>
        <begin position="28"/>
        <end position="53"/>
    </location>
</feature>
<comment type="similarity">
    <text evidence="2">Belongs to the nucleoporin interacting component (NIC) family.</text>
</comment>
<evidence type="ECO:0000313" key="7">
    <source>
        <dbReference type="Proteomes" id="UP000469559"/>
    </source>
</evidence>
<dbReference type="AlphaFoldDB" id="A0A8T9B695"/>
<sequence>PEASVKHIPRRAQAKKTNRVNHSIELRLAIAIIAIAIPFTTSIAMAGGLFGGLSNPTPNNPGLGQTSAPPGGLFGLGTSTSQTSGGLFGTSTTQATGGSSLFGSLGTNTQTSNTGGGLFGGGTSQPQQTAGSLFGATTQPQQQNPVAASTTQIPLQQSQQNGQNQAYFDTILEKSRKRMYGESAGEDLPQLQLGLGDLRQRIKRLGTGTPDRNVDGKAHYLLAASGVDPGAAVRDLNLFSAATGLVDRAPAQVADLDVEGYLANLQTQTTLSMISDGLARSVRDFDTFLEDNVTMEWDAQRKRIYQHFGIKPREAVGGGRSSGFAPAASSSGEGGGFGRSRRSKAASIAGSRATGVPGASSFGRSSLQRSAIGAASSAGKASQQAFADVEKKMETNGASAAVPTDRFQRDKQGRFAEKVQNLNLARLQKSCYPICHEFATVVGQTGEQHGPEVVKAYKALIEIVSEDPEVELLSDPLAVKERQFAKQYLDETPASPISTAIKKRILKGGTRCLEKLAFENVESFINKNPREANLGGIPNVLSKVKAYVRLLASKKSLAGDNIDLQMLGDDYVWALVYYLLRTGHVQEIVDYVDDNQVAFRAIDRHFSSYIKSYNSSPDKRLESNLQNEINGQYNQRLRIAPENSIDPYRMACYKVIGRCDLKSRQLEGISYDVEDFVWLQLVLARELNRVDEIASESYGLADLQKTMREIGTRFFVKGGGDAGFSFGTFVFFQVACGMFEEAVAYLYPYSYTDAVHLATSLEFYGLLRASDPNIAGEDLLSWTTRENPQINFSRMVGYYTRDFRAANVSAAVDYLVLICLNQDLPGQAGINQVTVCHDALRELVLESKEFALLLGDVQDNGQRIKGLIEERMKLIALSETDDFMRTITIQAASAADDNSRTTDAVLLYHLAGEYDNVMVIINRALSEYVAVPIGQDSLRLQPLKPREDPNVPPTHAGSFSLMSLDDPLSLTTAFTNIYGQSRMYMDKIKNVNMLACRALMNIAHLKRLVEEGDFPKALDMMRDLDILPLECHGNASDIRRYATKFSSLPQAVASSVPNLLMWAILMFNNMRGGLSAARFSANPVANRVLLDDLRQKNMDLTTYTSQLRYRFPSQVHEALARAQSE</sequence>
<evidence type="ECO:0000256" key="2">
    <source>
        <dbReference type="ARBA" id="ARBA00010186"/>
    </source>
</evidence>
<dbReference type="GO" id="GO:0016973">
    <property type="term" value="P:poly(A)+ mRNA export from nucleus"/>
    <property type="evidence" value="ECO:0007669"/>
    <property type="project" value="TreeGrafter"/>
</dbReference>